<dbReference type="InterPro" id="IPR001917">
    <property type="entry name" value="Aminotrans_II_pyridoxalP_BS"/>
</dbReference>
<dbReference type="Gene3D" id="3.40.640.10">
    <property type="entry name" value="Type I PLP-dependent aspartate aminotransferase-like (Major domain)"/>
    <property type="match status" value="1"/>
</dbReference>
<comment type="similarity">
    <text evidence="3">Belongs to the class-II pyridoxal-phosphate-dependent aminotransferase family. BioF subfamily.</text>
</comment>
<gene>
    <name evidence="14" type="ORF">ACFOEE_02180</name>
</gene>
<comment type="catalytic activity">
    <reaction evidence="11">
        <text>6-carboxyhexanoyl-[ACP] + L-alanine + H(+) = (8S)-8-amino-7-oxononanoate + holo-[ACP] + CO2</text>
        <dbReference type="Rhea" id="RHEA:42288"/>
        <dbReference type="Rhea" id="RHEA-COMP:9685"/>
        <dbReference type="Rhea" id="RHEA-COMP:9955"/>
        <dbReference type="ChEBI" id="CHEBI:15378"/>
        <dbReference type="ChEBI" id="CHEBI:16526"/>
        <dbReference type="ChEBI" id="CHEBI:57972"/>
        <dbReference type="ChEBI" id="CHEBI:64479"/>
        <dbReference type="ChEBI" id="CHEBI:78846"/>
        <dbReference type="ChEBI" id="CHEBI:149468"/>
        <dbReference type="EC" id="2.3.1.47"/>
    </reaction>
</comment>
<keyword evidence="14" id="KW-0032">Aminotransferase</keyword>
<sequence>MAAFDFISEQLHARKADDLLRQRVCVQNTTARTLTVAGHSYLNFASNDYLGLGDSVAELKFAAASGAKSSALVTGYQACHAELESYLCELLGYEAAMLCNSGFGANVGVMKALFKDPKIASSSAVFQDKLNHASLIDGSLDGGAKLERFNHNDIGHLRSRLEKSKAAHKLIVTEGVFSMDGDSAPLLEIHALAKQHHAWLMVDDAHAFGVTGEHGLGSAQSIKPEILVITFGKAVGGQGACILGSKMLIDYLLQFNRDYIYSTAMSPLLATVNLVQLKRLQAAEQERQSLHHNIKLFRDKMAAAGLALMPSNTAIQPLVLGSAENAMQAQTKLKAKGIWLTAIRPPTVPFNTARLRITLTAKHQQQDIDTLVAALVEVL</sequence>
<dbReference type="InterPro" id="IPR015421">
    <property type="entry name" value="PyrdxlP-dep_Trfase_major"/>
</dbReference>
<evidence type="ECO:0000256" key="4">
    <source>
        <dbReference type="ARBA" id="ARBA00011738"/>
    </source>
</evidence>
<comment type="subunit">
    <text evidence="4">Homodimer.</text>
</comment>
<evidence type="ECO:0000259" key="13">
    <source>
        <dbReference type="Pfam" id="PF00155"/>
    </source>
</evidence>
<dbReference type="InterPro" id="IPR050087">
    <property type="entry name" value="AON_synthase_class-II"/>
</dbReference>
<evidence type="ECO:0000256" key="6">
    <source>
        <dbReference type="ARBA" id="ARBA00022679"/>
    </source>
</evidence>
<comment type="caution">
    <text evidence="14">The sequence shown here is derived from an EMBL/GenBank/DDBJ whole genome shotgun (WGS) entry which is preliminary data.</text>
</comment>
<evidence type="ECO:0000313" key="15">
    <source>
        <dbReference type="Proteomes" id="UP001595453"/>
    </source>
</evidence>
<accession>A0ABV7CFH5</accession>
<dbReference type="SUPFAM" id="SSF53383">
    <property type="entry name" value="PLP-dependent transferases"/>
    <property type="match status" value="1"/>
</dbReference>
<evidence type="ECO:0000256" key="2">
    <source>
        <dbReference type="ARBA" id="ARBA00004746"/>
    </source>
</evidence>
<evidence type="ECO:0000256" key="7">
    <source>
        <dbReference type="ARBA" id="ARBA00022756"/>
    </source>
</evidence>
<dbReference type="Pfam" id="PF00155">
    <property type="entry name" value="Aminotran_1_2"/>
    <property type="match status" value="1"/>
</dbReference>
<comment type="cofactor">
    <cofactor evidence="1 12">
        <name>pyridoxal 5'-phosphate</name>
        <dbReference type="ChEBI" id="CHEBI:597326"/>
    </cofactor>
</comment>
<comment type="pathway">
    <text evidence="2">Cofactor biosynthesis; biotin biosynthesis.</text>
</comment>
<dbReference type="Gene3D" id="3.90.1150.10">
    <property type="entry name" value="Aspartate Aminotransferase, domain 1"/>
    <property type="match status" value="1"/>
</dbReference>
<name>A0ABV7CFH5_9GAMM</name>
<evidence type="ECO:0000256" key="5">
    <source>
        <dbReference type="ARBA" id="ARBA00013187"/>
    </source>
</evidence>
<dbReference type="InterPro" id="IPR004839">
    <property type="entry name" value="Aminotransferase_I/II_large"/>
</dbReference>
<evidence type="ECO:0000256" key="3">
    <source>
        <dbReference type="ARBA" id="ARBA00010008"/>
    </source>
</evidence>
<reference evidence="15" key="1">
    <citation type="journal article" date="2019" name="Int. J. Syst. Evol. Microbiol.">
        <title>The Global Catalogue of Microorganisms (GCM) 10K type strain sequencing project: providing services to taxonomists for standard genome sequencing and annotation.</title>
        <authorList>
            <consortium name="The Broad Institute Genomics Platform"/>
            <consortium name="The Broad Institute Genome Sequencing Center for Infectious Disease"/>
            <person name="Wu L."/>
            <person name="Ma J."/>
        </authorList>
    </citation>
    <scope>NUCLEOTIDE SEQUENCE [LARGE SCALE GENOMIC DNA]</scope>
    <source>
        <strain evidence="15">KCTC 42730</strain>
    </source>
</reference>
<evidence type="ECO:0000256" key="10">
    <source>
        <dbReference type="ARBA" id="ARBA00033381"/>
    </source>
</evidence>
<keyword evidence="15" id="KW-1185">Reference proteome</keyword>
<evidence type="ECO:0000256" key="12">
    <source>
        <dbReference type="RuleBase" id="RU003693"/>
    </source>
</evidence>
<dbReference type="PROSITE" id="PS00599">
    <property type="entry name" value="AA_TRANSFER_CLASS_2"/>
    <property type="match status" value="1"/>
</dbReference>
<evidence type="ECO:0000256" key="8">
    <source>
        <dbReference type="ARBA" id="ARBA00022898"/>
    </source>
</evidence>
<dbReference type="Proteomes" id="UP001595453">
    <property type="component" value="Unassembled WGS sequence"/>
</dbReference>
<feature type="domain" description="Aminotransferase class I/classII large" evidence="13">
    <location>
        <begin position="41"/>
        <end position="375"/>
    </location>
</feature>
<dbReference type="GO" id="GO:0008483">
    <property type="term" value="F:transaminase activity"/>
    <property type="evidence" value="ECO:0007669"/>
    <property type="project" value="UniProtKB-KW"/>
</dbReference>
<dbReference type="InterPro" id="IPR015422">
    <property type="entry name" value="PyrdxlP-dep_Trfase_small"/>
</dbReference>
<organism evidence="14 15">
    <name type="scientific">Pseudoalteromonas fenneropenaei</name>
    <dbReference type="NCBI Taxonomy" id="1737459"/>
    <lineage>
        <taxon>Bacteria</taxon>
        <taxon>Pseudomonadati</taxon>
        <taxon>Pseudomonadota</taxon>
        <taxon>Gammaproteobacteria</taxon>
        <taxon>Alteromonadales</taxon>
        <taxon>Pseudoalteromonadaceae</taxon>
        <taxon>Pseudoalteromonas</taxon>
    </lineage>
</organism>
<keyword evidence="8 12" id="KW-0663">Pyridoxal phosphate</keyword>
<evidence type="ECO:0000256" key="9">
    <source>
        <dbReference type="ARBA" id="ARBA00032610"/>
    </source>
</evidence>
<evidence type="ECO:0000256" key="1">
    <source>
        <dbReference type="ARBA" id="ARBA00001933"/>
    </source>
</evidence>
<dbReference type="InterPro" id="IPR015424">
    <property type="entry name" value="PyrdxlP-dep_Trfase"/>
</dbReference>
<keyword evidence="7" id="KW-0093">Biotin biosynthesis</keyword>
<dbReference type="EC" id="2.3.1.47" evidence="5"/>
<proteinExistence type="inferred from homology"/>
<dbReference type="RefSeq" id="WP_377120462.1">
    <property type="nucleotide sequence ID" value="NZ_JBHRSD010000002.1"/>
</dbReference>
<dbReference type="PANTHER" id="PTHR13693">
    <property type="entry name" value="CLASS II AMINOTRANSFERASE/8-AMINO-7-OXONONANOATE SYNTHASE"/>
    <property type="match status" value="1"/>
</dbReference>
<dbReference type="EMBL" id="JBHRSD010000002">
    <property type="protein sequence ID" value="MFC3031334.1"/>
    <property type="molecule type" value="Genomic_DNA"/>
</dbReference>
<evidence type="ECO:0000256" key="11">
    <source>
        <dbReference type="ARBA" id="ARBA00047715"/>
    </source>
</evidence>
<evidence type="ECO:0000313" key="14">
    <source>
        <dbReference type="EMBL" id="MFC3031334.1"/>
    </source>
</evidence>
<keyword evidence="6" id="KW-0808">Transferase</keyword>
<dbReference type="PANTHER" id="PTHR13693:SF100">
    <property type="entry name" value="8-AMINO-7-OXONONANOATE SYNTHASE"/>
    <property type="match status" value="1"/>
</dbReference>
<protein>
    <recommendedName>
        <fullName evidence="5">8-amino-7-oxononanoate synthase</fullName>
        <ecNumber evidence="5">2.3.1.47</ecNumber>
    </recommendedName>
    <alternativeName>
        <fullName evidence="9">7-keto-8-amino-pelargonic acid synthase</fullName>
    </alternativeName>
    <alternativeName>
        <fullName evidence="10">8-amino-7-ketopelargonate synthase</fullName>
    </alternativeName>
</protein>